<sequence length="139" mass="14921">MIRAHAGARWRTLGSSQKSTPSTPSQSALISRPPNPLAHGSAGGASSAFGLVPPRRSTTYLLCFVLSLPHCLVCMHTSVVCSPLLTLYDCPKIAGCRRLALTVPNSQPTIRPCPDWKNKPTCWTSHSMANIVDGKRVSL</sequence>
<feature type="compositionally biased region" description="Low complexity" evidence="1">
    <location>
        <begin position="15"/>
        <end position="27"/>
    </location>
</feature>
<keyword evidence="3" id="KW-1185">Reference proteome</keyword>
<dbReference type="GeneID" id="87809090"/>
<gene>
    <name evidence="2" type="primary">nagk</name>
    <name evidence="2" type="ORF">LOC62_04G005862</name>
</gene>
<evidence type="ECO:0000256" key="1">
    <source>
        <dbReference type="SAM" id="MobiDB-lite"/>
    </source>
</evidence>
<organism evidence="2 3">
    <name type="scientific">Vanrija pseudolonga</name>
    <dbReference type="NCBI Taxonomy" id="143232"/>
    <lineage>
        <taxon>Eukaryota</taxon>
        <taxon>Fungi</taxon>
        <taxon>Dikarya</taxon>
        <taxon>Basidiomycota</taxon>
        <taxon>Agaricomycotina</taxon>
        <taxon>Tremellomycetes</taxon>
        <taxon>Trichosporonales</taxon>
        <taxon>Trichosporonaceae</taxon>
        <taxon>Vanrija</taxon>
    </lineage>
</organism>
<evidence type="ECO:0000313" key="3">
    <source>
        <dbReference type="Proteomes" id="UP000827549"/>
    </source>
</evidence>
<dbReference type="Proteomes" id="UP000827549">
    <property type="component" value="Chromosome 4"/>
</dbReference>
<name>A0AAF0Y943_9TREE</name>
<dbReference type="EMBL" id="CP086717">
    <property type="protein sequence ID" value="WOO82370.1"/>
    <property type="molecule type" value="Genomic_DNA"/>
</dbReference>
<feature type="region of interest" description="Disordered" evidence="1">
    <location>
        <begin position="1"/>
        <end position="44"/>
    </location>
</feature>
<reference evidence="2" key="1">
    <citation type="submission" date="2023-10" db="EMBL/GenBank/DDBJ databases">
        <authorList>
            <person name="Noh H."/>
        </authorList>
    </citation>
    <scope>NUCLEOTIDE SEQUENCE</scope>
    <source>
        <strain evidence="2">DUCC4014</strain>
    </source>
</reference>
<protein>
    <submittedName>
        <fullName evidence="2">Uncharacterized protein</fullName>
    </submittedName>
</protein>
<dbReference type="RefSeq" id="XP_062628402.1">
    <property type="nucleotide sequence ID" value="XM_062772419.1"/>
</dbReference>
<proteinExistence type="predicted"/>
<evidence type="ECO:0000313" key="2">
    <source>
        <dbReference type="EMBL" id="WOO82370.1"/>
    </source>
</evidence>
<accession>A0AAF0Y943</accession>
<dbReference type="AlphaFoldDB" id="A0AAF0Y943"/>